<dbReference type="GO" id="GO:0000009">
    <property type="term" value="F:alpha-1,6-mannosyltransferase activity"/>
    <property type="evidence" value="ECO:0007669"/>
    <property type="project" value="InterPro"/>
</dbReference>
<keyword evidence="1" id="KW-0472">Membrane</keyword>
<gene>
    <name evidence="2" type="ORF">CONCODRAFT_10201</name>
</gene>
<keyword evidence="1" id="KW-1133">Transmembrane helix</keyword>
<dbReference type="Proteomes" id="UP000070444">
    <property type="component" value="Unassembled WGS sequence"/>
</dbReference>
<dbReference type="OrthoDB" id="409543at2759"/>
<name>A0A137NXU2_CONC2</name>
<protein>
    <submittedName>
        <fullName evidence="2">Glycosyltransferase family 32 protein</fullName>
    </submittedName>
</protein>
<dbReference type="AlphaFoldDB" id="A0A137NXU2"/>
<dbReference type="Gene3D" id="3.90.550.20">
    <property type="match status" value="1"/>
</dbReference>
<sequence length="319" mass="37449">MQKLSKNLTLIIPIVIIFIITISFSINLYKLSNEEDKYSIHLKSPVNINNISDGNINQLTKKIWQTAQSERPQFINKFMNTWHNVSGWEYNFISNNEAIDYLKLKFPELNFTRIAKEQEILAYDLFRYSKIYYEGGLYADSNVEKADEFETSMNRLSECSVIVGIEADFRHNSSRKAEMARDLQLCQWSLYAAPKHPMLKYVTHRITQRLRYRLMRSDSISSEEVMELTGPGIWTDAVKEYLKLVVGVDIEKQMKCGRSYKYKDICMLNSNGFARTAPHSCEYEVKEDNFVLSYHYFWSSWKDSNKGKNLKRPKQLRIA</sequence>
<keyword evidence="3" id="KW-1185">Reference proteome</keyword>
<reference evidence="2 3" key="1">
    <citation type="journal article" date="2015" name="Genome Biol. Evol.">
        <title>Phylogenomic analyses indicate that early fungi evolved digesting cell walls of algal ancestors of land plants.</title>
        <authorList>
            <person name="Chang Y."/>
            <person name="Wang S."/>
            <person name="Sekimoto S."/>
            <person name="Aerts A.L."/>
            <person name="Choi C."/>
            <person name="Clum A."/>
            <person name="LaButti K.M."/>
            <person name="Lindquist E.A."/>
            <person name="Yee Ngan C."/>
            <person name="Ohm R.A."/>
            <person name="Salamov A.A."/>
            <person name="Grigoriev I.V."/>
            <person name="Spatafora J.W."/>
            <person name="Berbee M.L."/>
        </authorList>
    </citation>
    <scope>NUCLEOTIDE SEQUENCE [LARGE SCALE GENOMIC DNA]</scope>
    <source>
        <strain evidence="2 3">NRRL 28638</strain>
    </source>
</reference>
<dbReference type="InterPro" id="IPR039367">
    <property type="entry name" value="Och1-like"/>
</dbReference>
<accession>A0A137NXU2</accession>
<dbReference type="GO" id="GO:0000136">
    <property type="term" value="C:mannan polymerase complex"/>
    <property type="evidence" value="ECO:0007669"/>
    <property type="project" value="TreeGrafter"/>
</dbReference>
<keyword evidence="2" id="KW-0808">Transferase</keyword>
<dbReference type="PANTHER" id="PTHR31834">
    <property type="entry name" value="INITIATION-SPECIFIC ALPHA-1,6-MANNOSYLTRANSFERASE"/>
    <property type="match status" value="1"/>
</dbReference>
<proteinExistence type="predicted"/>
<dbReference type="EMBL" id="KQ964619">
    <property type="protein sequence ID" value="KXN67683.1"/>
    <property type="molecule type" value="Genomic_DNA"/>
</dbReference>
<dbReference type="GO" id="GO:0006487">
    <property type="term" value="P:protein N-linked glycosylation"/>
    <property type="evidence" value="ECO:0007669"/>
    <property type="project" value="TreeGrafter"/>
</dbReference>
<dbReference type="InterPro" id="IPR029044">
    <property type="entry name" value="Nucleotide-diphossugar_trans"/>
</dbReference>
<dbReference type="SUPFAM" id="SSF53448">
    <property type="entry name" value="Nucleotide-diphospho-sugar transferases"/>
    <property type="match status" value="1"/>
</dbReference>
<evidence type="ECO:0000256" key="1">
    <source>
        <dbReference type="SAM" id="Phobius"/>
    </source>
</evidence>
<dbReference type="PANTHER" id="PTHR31834:SF1">
    <property type="entry name" value="INITIATION-SPECIFIC ALPHA-1,6-MANNOSYLTRANSFERASE"/>
    <property type="match status" value="1"/>
</dbReference>
<organism evidence="2 3">
    <name type="scientific">Conidiobolus coronatus (strain ATCC 28846 / CBS 209.66 / NRRL 28638)</name>
    <name type="common">Delacroixia coronata</name>
    <dbReference type="NCBI Taxonomy" id="796925"/>
    <lineage>
        <taxon>Eukaryota</taxon>
        <taxon>Fungi</taxon>
        <taxon>Fungi incertae sedis</taxon>
        <taxon>Zoopagomycota</taxon>
        <taxon>Entomophthoromycotina</taxon>
        <taxon>Entomophthoromycetes</taxon>
        <taxon>Entomophthorales</taxon>
        <taxon>Ancylistaceae</taxon>
        <taxon>Conidiobolus</taxon>
    </lineage>
</organism>
<dbReference type="OMA" id="VTWDLFH"/>
<keyword evidence="1" id="KW-0812">Transmembrane</keyword>
<evidence type="ECO:0000313" key="3">
    <source>
        <dbReference type="Proteomes" id="UP000070444"/>
    </source>
</evidence>
<dbReference type="STRING" id="796925.A0A137NXU2"/>
<evidence type="ECO:0000313" key="2">
    <source>
        <dbReference type="EMBL" id="KXN67683.1"/>
    </source>
</evidence>
<feature type="transmembrane region" description="Helical" evidence="1">
    <location>
        <begin position="7"/>
        <end position="29"/>
    </location>
</feature>